<sequence length="289" mass="32121">MDLTQLEMFNAVAETGSITQAAQRVHRVPSNLTTRIRQLEADLGVELFIRENQRLRLSPAGHSFLRYSQQILSLVDEARMVVAGDEPQGLFSLGALESTAAVRIPETLARYNQRYPRIQFDLATGPSGTMTDGVLEGTLSAAFVDGPVMHPGLDGMPVYPEEMMIVAAHGHPPITRASEVNGASIYAFRANCSYRRHFESWFHADQATPGRIHEMESYHGMLACVIAGAGLALMPRSMLESMPGHHQVEAWPLAEKWRWLTTWLVWRRGAMSRQLEAFIALLDEPAVSP</sequence>
<dbReference type="Proteomes" id="UP000607331">
    <property type="component" value="Unassembled WGS sequence"/>
</dbReference>
<dbReference type="CDD" id="cd08442">
    <property type="entry name" value="PBP2_YofA_SoxR_like"/>
    <property type="match status" value="1"/>
</dbReference>
<accession>A0ABR6RWJ9</accession>
<dbReference type="RefSeq" id="WP_185669030.1">
    <property type="nucleotide sequence ID" value="NZ_CP162271.1"/>
</dbReference>
<keyword evidence="7" id="KW-1185">Reference proteome</keyword>
<dbReference type="InterPro" id="IPR036390">
    <property type="entry name" value="WH_DNA-bd_sf"/>
</dbReference>
<reference evidence="6 7" key="1">
    <citation type="submission" date="2020-04" db="EMBL/GenBank/DDBJ databases">
        <title>The draft genome of Kluyvera sichuanensis strain SCKS090646.</title>
        <authorList>
            <person name="Wei L."/>
            <person name="Liu L."/>
            <person name="Feng Y."/>
            <person name="Zong Z."/>
        </authorList>
    </citation>
    <scope>NUCLEOTIDE SEQUENCE [LARGE SCALE GENOMIC DNA]</scope>
    <source>
        <strain evidence="6 7">090646</strain>
    </source>
</reference>
<dbReference type="GeneID" id="98388520"/>
<dbReference type="Pfam" id="PF03466">
    <property type="entry name" value="LysR_substrate"/>
    <property type="match status" value="1"/>
</dbReference>
<dbReference type="Pfam" id="PF00126">
    <property type="entry name" value="HTH_1"/>
    <property type="match status" value="1"/>
</dbReference>
<dbReference type="SUPFAM" id="SSF46785">
    <property type="entry name" value="Winged helix' DNA-binding domain"/>
    <property type="match status" value="1"/>
</dbReference>
<dbReference type="InterPro" id="IPR000847">
    <property type="entry name" value="LysR_HTH_N"/>
</dbReference>
<comment type="similarity">
    <text evidence="1">Belongs to the LysR transcriptional regulatory family.</text>
</comment>
<organism evidence="6 7">
    <name type="scientific">Kluyvera sichuanensis</name>
    <dbReference type="NCBI Taxonomy" id="2725494"/>
    <lineage>
        <taxon>Bacteria</taxon>
        <taxon>Pseudomonadati</taxon>
        <taxon>Pseudomonadota</taxon>
        <taxon>Gammaproteobacteria</taxon>
        <taxon>Enterobacterales</taxon>
        <taxon>Enterobacteriaceae</taxon>
        <taxon>Kluyvera</taxon>
    </lineage>
</organism>
<protein>
    <submittedName>
        <fullName evidence="6">LysR family transcriptional regulator</fullName>
    </submittedName>
</protein>
<evidence type="ECO:0000313" key="6">
    <source>
        <dbReference type="EMBL" id="MBC1187492.1"/>
    </source>
</evidence>
<dbReference type="SUPFAM" id="SSF53850">
    <property type="entry name" value="Periplasmic binding protein-like II"/>
    <property type="match status" value="1"/>
</dbReference>
<evidence type="ECO:0000256" key="3">
    <source>
        <dbReference type="ARBA" id="ARBA00023125"/>
    </source>
</evidence>
<gene>
    <name evidence="6" type="ORF">HII27_17395</name>
</gene>
<comment type="caution">
    <text evidence="6">The sequence shown here is derived from an EMBL/GenBank/DDBJ whole genome shotgun (WGS) entry which is preliminary data.</text>
</comment>
<evidence type="ECO:0000256" key="2">
    <source>
        <dbReference type="ARBA" id="ARBA00023015"/>
    </source>
</evidence>
<proteinExistence type="inferred from homology"/>
<name>A0ABR6RWJ9_9ENTR</name>
<dbReference type="Gene3D" id="1.10.10.10">
    <property type="entry name" value="Winged helix-like DNA-binding domain superfamily/Winged helix DNA-binding domain"/>
    <property type="match status" value="1"/>
</dbReference>
<keyword evidence="3" id="KW-0238">DNA-binding</keyword>
<keyword evidence="2" id="KW-0805">Transcription regulation</keyword>
<dbReference type="EMBL" id="JABBJF010000019">
    <property type="protein sequence ID" value="MBC1187492.1"/>
    <property type="molecule type" value="Genomic_DNA"/>
</dbReference>
<dbReference type="PANTHER" id="PTHR30126">
    <property type="entry name" value="HTH-TYPE TRANSCRIPTIONAL REGULATOR"/>
    <property type="match status" value="1"/>
</dbReference>
<dbReference type="PROSITE" id="PS50931">
    <property type="entry name" value="HTH_LYSR"/>
    <property type="match status" value="1"/>
</dbReference>
<dbReference type="InterPro" id="IPR005119">
    <property type="entry name" value="LysR_subst-bd"/>
</dbReference>
<dbReference type="InterPro" id="IPR036388">
    <property type="entry name" value="WH-like_DNA-bd_sf"/>
</dbReference>
<evidence type="ECO:0000256" key="1">
    <source>
        <dbReference type="ARBA" id="ARBA00009437"/>
    </source>
</evidence>
<keyword evidence="4" id="KW-0804">Transcription</keyword>
<dbReference type="NCBIfam" id="NF047711">
    <property type="entry name" value="PutUtilRegPtrR"/>
    <property type="match status" value="1"/>
</dbReference>
<dbReference type="Gene3D" id="3.40.190.290">
    <property type="match status" value="1"/>
</dbReference>
<evidence type="ECO:0000313" key="7">
    <source>
        <dbReference type="Proteomes" id="UP000607331"/>
    </source>
</evidence>
<dbReference type="PANTHER" id="PTHR30126:SF40">
    <property type="entry name" value="HTH-TYPE TRANSCRIPTIONAL REGULATOR GLTR"/>
    <property type="match status" value="1"/>
</dbReference>
<feature type="domain" description="HTH lysR-type" evidence="5">
    <location>
        <begin position="1"/>
        <end position="58"/>
    </location>
</feature>
<evidence type="ECO:0000256" key="4">
    <source>
        <dbReference type="ARBA" id="ARBA00023163"/>
    </source>
</evidence>
<evidence type="ECO:0000259" key="5">
    <source>
        <dbReference type="PROSITE" id="PS50931"/>
    </source>
</evidence>